<dbReference type="AlphaFoldDB" id="A0A3M7R814"/>
<accession>A0A3M7R814</accession>
<dbReference type="OrthoDB" id="425619at2759"/>
<feature type="region of interest" description="Disordered" evidence="1">
    <location>
        <begin position="1"/>
        <end position="28"/>
    </location>
</feature>
<dbReference type="EMBL" id="REGN01003998">
    <property type="protein sequence ID" value="RNA19666.1"/>
    <property type="molecule type" value="Genomic_DNA"/>
</dbReference>
<evidence type="ECO:0000313" key="4">
    <source>
        <dbReference type="Proteomes" id="UP000276133"/>
    </source>
</evidence>
<dbReference type="FunFam" id="1.10.340.70:FF:000001">
    <property type="entry name" value="Retrovirus-related Pol polyprotein from transposon gypsy-like Protein"/>
    <property type="match status" value="1"/>
</dbReference>
<evidence type="ECO:0000313" key="3">
    <source>
        <dbReference type="EMBL" id="RNA19666.1"/>
    </source>
</evidence>
<proteinExistence type="predicted"/>
<feature type="compositionally biased region" description="Low complexity" evidence="1">
    <location>
        <begin position="57"/>
        <end position="70"/>
    </location>
</feature>
<feature type="compositionally biased region" description="Polar residues" evidence="1">
    <location>
        <begin position="471"/>
        <end position="485"/>
    </location>
</feature>
<feature type="compositionally biased region" description="Basic and acidic residues" evidence="1">
    <location>
        <begin position="144"/>
        <end position="161"/>
    </location>
</feature>
<gene>
    <name evidence="3" type="ORF">BpHYR1_000870</name>
</gene>
<feature type="compositionally biased region" description="Polar residues" evidence="1">
    <location>
        <begin position="523"/>
        <end position="532"/>
    </location>
</feature>
<dbReference type="InterPro" id="IPR041588">
    <property type="entry name" value="Integrase_H2C2"/>
</dbReference>
<evidence type="ECO:0000256" key="1">
    <source>
        <dbReference type="SAM" id="MobiDB-lite"/>
    </source>
</evidence>
<organism evidence="3 4">
    <name type="scientific">Brachionus plicatilis</name>
    <name type="common">Marine rotifer</name>
    <name type="synonym">Brachionus muelleri</name>
    <dbReference type="NCBI Taxonomy" id="10195"/>
    <lineage>
        <taxon>Eukaryota</taxon>
        <taxon>Metazoa</taxon>
        <taxon>Spiralia</taxon>
        <taxon>Gnathifera</taxon>
        <taxon>Rotifera</taxon>
        <taxon>Eurotatoria</taxon>
        <taxon>Monogononta</taxon>
        <taxon>Pseudotrocha</taxon>
        <taxon>Ploima</taxon>
        <taxon>Brachionidae</taxon>
        <taxon>Brachionus</taxon>
    </lineage>
</organism>
<feature type="compositionally biased region" description="Polar residues" evidence="1">
    <location>
        <begin position="503"/>
        <end position="514"/>
    </location>
</feature>
<evidence type="ECO:0000259" key="2">
    <source>
        <dbReference type="Pfam" id="PF17921"/>
    </source>
</evidence>
<dbReference type="Gene3D" id="1.10.340.70">
    <property type="match status" value="1"/>
</dbReference>
<reference evidence="3 4" key="1">
    <citation type="journal article" date="2018" name="Sci. Rep.">
        <title>Genomic signatures of local adaptation to the degree of environmental predictability in rotifers.</title>
        <authorList>
            <person name="Franch-Gras L."/>
            <person name="Hahn C."/>
            <person name="Garcia-Roger E.M."/>
            <person name="Carmona M.J."/>
            <person name="Serra M."/>
            <person name="Gomez A."/>
        </authorList>
    </citation>
    <scope>NUCLEOTIDE SEQUENCE [LARGE SCALE GENOMIC DNA]</scope>
    <source>
        <strain evidence="3">HYR1</strain>
    </source>
</reference>
<dbReference type="Proteomes" id="UP000276133">
    <property type="component" value="Unassembled WGS sequence"/>
</dbReference>
<feature type="region of interest" description="Disordered" evidence="1">
    <location>
        <begin position="57"/>
        <end position="84"/>
    </location>
</feature>
<dbReference type="InterPro" id="IPR052160">
    <property type="entry name" value="Gypsy_RT_Integrase-like"/>
</dbReference>
<dbReference type="Pfam" id="PF17921">
    <property type="entry name" value="Integrase_H2C2"/>
    <property type="match status" value="1"/>
</dbReference>
<protein>
    <submittedName>
        <fullName evidence="3">Retrovirus-related Pol poly from transposon</fullName>
    </submittedName>
</protein>
<feature type="compositionally biased region" description="Polar residues" evidence="1">
    <location>
        <begin position="1"/>
        <end position="18"/>
    </location>
</feature>
<comment type="caution">
    <text evidence="3">The sequence shown here is derived from an EMBL/GenBank/DDBJ whole genome shotgun (WGS) entry which is preliminary data.</text>
</comment>
<feature type="non-terminal residue" evidence="3">
    <location>
        <position position="532"/>
    </location>
</feature>
<feature type="region of interest" description="Disordered" evidence="1">
    <location>
        <begin position="144"/>
        <end position="166"/>
    </location>
</feature>
<feature type="region of interest" description="Disordered" evidence="1">
    <location>
        <begin position="457"/>
        <end position="532"/>
    </location>
</feature>
<sequence length="532" mass="61385">MASYDTDTMNNHIQNTSDNDGKNKPVQTHEPYLHYRPFNRNRYSNNQQQNKRVHFNYNQNSNNGQIQQNQSTEVPFQPKLNKPMSEQNDLNKILVLGQGEAQMNCCRPIVGQALFNNTLVDYMCESGADKTIINYKTFNLLKRHDPDTKSTENDKSVHDVEQVQPEPNWQSVESVDKLSIEWVQEQEKDEDLLCIKDLIEHHGDKKSKILIFENVTRRILFRQFENLFIQDGILYRHSEDRNGYKITQFVLRKNMVEIVIEQVHSSVFNGHLGKSKTTSKITDRFYRPLLKENIKECIKKCDICQKTKNTQPKRLAEMLYLTPCRPNQIITTDLIGPFKKTARGNTNIQIISPQFAYNVVDEWSCTYGVPEAVLSDGDNVLTDHPKLKKGVSHGLAHKFYGPYVIVGKNEKKCDYLIRLASNPKAKIKQLHKNRLKLYYYGGIPLIKISEESESEMIEHGGSKPKRAYKKNPSNPRWKTKIQNCGTETESTSSTAETTENEQIRTNSRVVSSHSDSTEEQKITDSTIINKRP</sequence>
<name>A0A3M7R814_BRAPC</name>
<feature type="compositionally biased region" description="Low complexity" evidence="1">
    <location>
        <begin position="486"/>
        <end position="497"/>
    </location>
</feature>
<keyword evidence="4" id="KW-1185">Reference proteome</keyword>
<dbReference type="PANTHER" id="PTHR47266">
    <property type="entry name" value="ENDONUCLEASE-RELATED"/>
    <property type="match status" value="1"/>
</dbReference>
<feature type="domain" description="Integrase zinc-binding" evidence="2">
    <location>
        <begin position="253"/>
        <end position="309"/>
    </location>
</feature>